<dbReference type="OrthoDB" id="2507389at2759"/>
<dbReference type="SUPFAM" id="SSF53098">
    <property type="entry name" value="Ribonuclease H-like"/>
    <property type="match status" value="1"/>
</dbReference>
<name>A0A9P6NGP5_9BASI</name>
<accession>A0A9P6NGP5</accession>
<keyword evidence="2" id="KW-1185">Reference proteome</keyword>
<reference evidence="1" key="1">
    <citation type="submission" date="2013-11" db="EMBL/GenBank/DDBJ databases">
        <title>Genome sequence of the fusiform rust pathogen reveals effectors for host alternation and coevolution with pine.</title>
        <authorList>
            <consortium name="DOE Joint Genome Institute"/>
            <person name="Smith K."/>
            <person name="Pendleton A."/>
            <person name="Kubisiak T."/>
            <person name="Anderson C."/>
            <person name="Salamov A."/>
            <person name="Aerts A."/>
            <person name="Riley R."/>
            <person name="Clum A."/>
            <person name="Lindquist E."/>
            <person name="Ence D."/>
            <person name="Campbell M."/>
            <person name="Kronenberg Z."/>
            <person name="Feau N."/>
            <person name="Dhillon B."/>
            <person name="Hamelin R."/>
            <person name="Burleigh J."/>
            <person name="Smith J."/>
            <person name="Yandell M."/>
            <person name="Nelson C."/>
            <person name="Grigoriev I."/>
            <person name="Davis J."/>
        </authorList>
    </citation>
    <scope>NUCLEOTIDE SEQUENCE</scope>
    <source>
        <strain evidence="1">G11</strain>
    </source>
</reference>
<proteinExistence type="predicted"/>
<gene>
    <name evidence="1" type="ORF">CROQUDRAFT_580008</name>
</gene>
<dbReference type="GO" id="GO:0003676">
    <property type="term" value="F:nucleic acid binding"/>
    <property type="evidence" value="ECO:0007669"/>
    <property type="project" value="InterPro"/>
</dbReference>
<protein>
    <recommendedName>
        <fullName evidence="3">RNase H type-1 domain-containing protein</fullName>
    </recommendedName>
</protein>
<evidence type="ECO:0008006" key="3">
    <source>
        <dbReference type="Google" id="ProtNLM"/>
    </source>
</evidence>
<sequence>MTLGREELVLANNDAQETIYPHPDAPWKEPEIEVRNMGEDRTKIKEKVLEQIEMKKAEGACIIFTDGSFKDGVGAGAAAVTEQEVARHAYGPSEGISNNEVAAMGLAIALIYFRKRIQESPEDYSELAIFSDSQTALNLLAKPLQPTSLQYLARFLKKFQ</sequence>
<dbReference type="InterPro" id="IPR012337">
    <property type="entry name" value="RNaseH-like_sf"/>
</dbReference>
<organism evidence="1 2">
    <name type="scientific">Cronartium quercuum f. sp. fusiforme G11</name>
    <dbReference type="NCBI Taxonomy" id="708437"/>
    <lineage>
        <taxon>Eukaryota</taxon>
        <taxon>Fungi</taxon>
        <taxon>Dikarya</taxon>
        <taxon>Basidiomycota</taxon>
        <taxon>Pucciniomycotina</taxon>
        <taxon>Pucciniomycetes</taxon>
        <taxon>Pucciniales</taxon>
        <taxon>Coleosporiaceae</taxon>
        <taxon>Cronartium</taxon>
    </lineage>
</organism>
<dbReference type="AlphaFoldDB" id="A0A9P6NGP5"/>
<evidence type="ECO:0000313" key="2">
    <source>
        <dbReference type="Proteomes" id="UP000886653"/>
    </source>
</evidence>
<evidence type="ECO:0000313" key="1">
    <source>
        <dbReference type="EMBL" id="KAG0145272.1"/>
    </source>
</evidence>
<dbReference type="EMBL" id="MU167279">
    <property type="protein sequence ID" value="KAG0145272.1"/>
    <property type="molecule type" value="Genomic_DNA"/>
</dbReference>
<dbReference type="InterPro" id="IPR036397">
    <property type="entry name" value="RNaseH_sf"/>
</dbReference>
<dbReference type="Gene3D" id="3.30.420.10">
    <property type="entry name" value="Ribonuclease H-like superfamily/Ribonuclease H"/>
    <property type="match status" value="1"/>
</dbReference>
<comment type="caution">
    <text evidence="1">The sequence shown here is derived from an EMBL/GenBank/DDBJ whole genome shotgun (WGS) entry which is preliminary data.</text>
</comment>
<dbReference type="Proteomes" id="UP000886653">
    <property type="component" value="Unassembled WGS sequence"/>
</dbReference>